<dbReference type="Gene3D" id="3.30.70.3370">
    <property type="match status" value="1"/>
</dbReference>
<keyword evidence="1 6" id="KW-0689">Ribosomal protein</keyword>
<gene>
    <name evidence="6" type="ORF">LYPA_23C011660</name>
</gene>
<feature type="compositionally biased region" description="Basic and acidic residues" evidence="5">
    <location>
        <begin position="109"/>
        <end position="121"/>
    </location>
</feature>
<evidence type="ECO:0000256" key="2">
    <source>
        <dbReference type="ARBA" id="ARBA00023274"/>
    </source>
</evidence>
<organism evidence="6 7">
    <name type="scientific">Lynx pardinus</name>
    <name type="common">Iberian lynx</name>
    <name type="synonym">Felis pardina</name>
    <dbReference type="NCBI Taxonomy" id="191816"/>
    <lineage>
        <taxon>Eukaryota</taxon>
        <taxon>Metazoa</taxon>
        <taxon>Chordata</taxon>
        <taxon>Craniata</taxon>
        <taxon>Vertebrata</taxon>
        <taxon>Euteleostomi</taxon>
        <taxon>Mammalia</taxon>
        <taxon>Eutheria</taxon>
        <taxon>Laurasiatheria</taxon>
        <taxon>Carnivora</taxon>
        <taxon>Feliformia</taxon>
        <taxon>Felidae</taxon>
        <taxon>Felinae</taxon>
        <taxon>Lynx</taxon>
    </lineage>
</organism>
<evidence type="ECO:0000313" key="7">
    <source>
        <dbReference type="Proteomes" id="UP000386466"/>
    </source>
</evidence>
<evidence type="ECO:0000256" key="4">
    <source>
        <dbReference type="ARBA" id="ARBA00035458"/>
    </source>
</evidence>
<dbReference type="GO" id="GO:0003735">
    <property type="term" value="F:structural constituent of ribosome"/>
    <property type="evidence" value="ECO:0007669"/>
    <property type="project" value="InterPro"/>
</dbReference>
<proteinExistence type="predicted"/>
<name>A0A485PE95_LYNPA</name>
<dbReference type="AlphaFoldDB" id="A0A485PE95"/>
<protein>
    <recommendedName>
        <fullName evidence="3">Small ribosomal subunit protein eS24</fullName>
    </recommendedName>
    <alternativeName>
        <fullName evidence="4">40S ribosomal protein S24</fullName>
    </alternativeName>
</protein>
<dbReference type="Pfam" id="PF01282">
    <property type="entry name" value="Ribosomal_S24e"/>
    <property type="match status" value="1"/>
</dbReference>
<dbReference type="GO" id="GO:0044391">
    <property type="term" value="C:ribosomal subunit"/>
    <property type="evidence" value="ECO:0007669"/>
    <property type="project" value="UniProtKB-ARBA"/>
</dbReference>
<evidence type="ECO:0000256" key="1">
    <source>
        <dbReference type="ARBA" id="ARBA00022980"/>
    </source>
</evidence>
<dbReference type="InterPro" id="IPR001976">
    <property type="entry name" value="Ribosomal_eS24"/>
</dbReference>
<dbReference type="GO" id="GO:0006412">
    <property type="term" value="P:translation"/>
    <property type="evidence" value="ECO:0007669"/>
    <property type="project" value="InterPro"/>
</dbReference>
<feature type="non-terminal residue" evidence="6">
    <location>
        <position position="1"/>
    </location>
</feature>
<dbReference type="InterPro" id="IPR053709">
    <property type="entry name" value="eRP_eS24_sf"/>
</dbReference>
<dbReference type="SUPFAM" id="SSF54189">
    <property type="entry name" value="Ribosomal proteins S24e, L23 and L15e"/>
    <property type="match status" value="1"/>
</dbReference>
<evidence type="ECO:0000313" key="6">
    <source>
        <dbReference type="EMBL" id="VFV42634.1"/>
    </source>
</evidence>
<accession>A0A485PE95</accession>
<keyword evidence="2" id="KW-0687">Ribonucleoprotein</keyword>
<dbReference type="EMBL" id="CAAGRJ010032242">
    <property type="protein sequence ID" value="VFV42634.1"/>
    <property type="molecule type" value="Genomic_DNA"/>
</dbReference>
<evidence type="ECO:0000256" key="5">
    <source>
        <dbReference type="SAM" id="MobiDB-lite"/>
    </source>
</evidence>
<keyword evidence="7" id="KW-1185">Reference proteome</keyword>
<dbReference type="InterPro" id="IPR012678">
    <property type="entry name" value="Ribosomal_uL23/eL15/eS24_sf"/>
</dbReference>
<feature type="region of interest" description="Disordered" evidence="5">
    <location>
        <begin position="96"/>
        <end position="121"/>
    </location>
</feature>
<reference evidence="6 7" key="1">
    <citation type="submission" date="2019-01" db="EMBL/GenBank/DDBJ databases">
        <authorList>
            <person name="Alioto T."/>
            <person name="Alioto T."/>
        </authorList>
    </citation>
    <scope>NUCLEOTIDE SEQUENCE [LARGE SCALE GENOMIC DNA]</scope>
</reference>
<sequence>LAGITNNTVTIWTRKFMTNRLLQWKQMVFHVLHSGEVIVAKAEIREKLGEICKTTRDIIFACGFIPHFGGGKTGSFHIIYDSLDYAKKNEPKLARQTDLQNKACMRRQRSQENSERNSRTK</sequence>
<evidence type="ECO:0000256" key="3">
    <source>
        <dbReference type="ARBA" id="ARBA00035149"/>
    </source>
</evidence>
<dbReference type="PANTHER" id="PTHR10496">
    <property type="entry name" value="40S RIBOSOMAL PROTEIN S24"/>
    <property type="match status" value="1"/>
</dbReference>
<dbReference type="Proteomes" id="UP000386466">
    <property type="component" value="Unassembled WGS sequence"/>
</dbReference>